<dbReference type="EMBL" id="CP049742">
    <property type="protein sequence ID" value="QPC48093.1"/>
    <property type="molecule type" value="Genomic_DNA"/>
</dbReference>
<gene>
    <name evidence="2" type="ORF">G8O30_14730</name>
</gene>
<dbReference type="Pfam" id="PF13599">
    <property type="entry name" value="Pentapeptide_4"/>
    <property type="match status" value="1"/>
</dbReference>
<proteinExistence type="predicted"/>
<dbReference type="KEGG" id="mcui:G8O30_14730"/>
<dbReference type="GO" id="GO:0016747">
    <property type="term" value="F:acyltransferase activity, transferring groups other than amino-acyl groups"/>
    <property type="evidence" value="ECO:0007669"/>
    <property type="project" value="InterPro"/>
</dbReference>
<dbReference type="InterPro" id="IPR001646">
    <property type="entry name" value="5peptide_repeat"/>
</dbReference>
<protein>
    <submittedName>
        <fullName evidence="2">GNAT family N-acetyltransferase</fullName>
    </submittedName>
</protein>
<dbReference type="PROSITE" id="PS51186">
    <property type="entry name" value="GNAT"/>
    <property type="match status" value="1"/>
</dbReference>
<evidence type="ECO:0000259" key="1">
    <source>
        <dbReference type="PROSITE" id="PS51186"/>
    </source>
</evidence>
<keyword evidence="3" id="KW-1185">Reference proteome</keyword>
<dbReference type="Proteomes" id="UP000593626">
    <property type="component" value="Chromosome"/>
</dbReference>
<dbReference type="CDD" id="cd04301">
    <property type="entry name" value="NAT_SF"/>
    <property type="match status" value="1"/>
</dbReference>
<sequence>METIKISRATLEDIPTLTRVMEKTFRAEADMLLGKDTTDSDSNILPPGFDSVSANEYMWRELDYYKVSQNQELIGGIIVTITGRQYGRIDRIFINPEYQGAGIGSYAMKHVEALYPNVRLWDLETSARQLSNHHFYEKLGFKRVFETEEEISYVKRIGDVDGTHLVKVNQQLSNSSFEQSDLNNTSFYQSTLSQVAFSNSSLFQAHFTNCNMEQTRFQNINLRSTLFADLNISGSTFNQVTASNLQIENTDLTGTAITNCTVKDVSIEGESLTGLSINGISVEELLKVYQNTK</sequence>
<organism evidence="2 3">
    <name type="scientific">Mangrovibacillus cuniculi</name>
    <dbReference type="NCBI Taxonomy" id="2593652"/>
    <lineage>
        <taxon>Bacteria</taxon>
        <taxon>Bacillati</taxon>
        <taxon>Bacillota</taxon>
        <taxon>Bacilli</taxon>
        <taxon>Bacillales</taxon>
        <taxon>Bacillaceae</taxon>
        <taxon>Mangrovibacillus</taxon>
    </lineage>
</organism>
<name>A0A7S8CDP9_9BACI</name>
<dbReference type="InterPro" id="IPR051082">
    <property type="entry name" value="Pentapeptide-BTB/POZ_domain"/>
</dbReference>
<dbReference type="Gene3D" id="3.40.630.30">
    <property type="match status" value="1"/>
</dbReference>
<evidence type="ECO:0000313" key="2">
    <source>
        <dbReference type="EMBL" id="QPC48093.1"/>
    </source>
</evidence>
<dbReference type="InterPro" id="IPR000182">
    <property type="entry name" value="GNAT_dom"/>
</dbReference>
<reference evidence="2 3" key="1">
    <citation type="submission" date="2019-07" db="EMBL/GenBank/DDBJ databases">
        <title>Genome sequence of 2 isolates from Red Sea Mangroves.</title>
        <authorList>
            <person name="Sefrji F."/>
            <person name="Michoud G."/>
            <person name="Merlino G."/>
            <person name="Daffonchio D."/>
        </authorList>
    </citation>
    <scope>NUCLEOTIDE SEQUENCE [LARGE SCALE GENOMIC DNA]</scope>
    <source>
        <strain evidence="2 3">R1DC41</strain>
    </source>
</reference>
<dbReference type="SUPFAM" id="SSF141571">
    <property type="entry name" value="Pentapeptide repeat-like"/>
    <property type="match status" value="1"/>
</dbReference>
<dbReference type="InterPro" id="IPR016181">
    <property type="entry name" value="Acyl_CoA_acyltransferase"/>
</dbReference>
<dbReference type="SUPFAM" id="SSF55729">
    <property type="entry name" value="Acyl-CoA N-acyltransferases (Nat)"/>
    <property type="match status" value="1"/>
</dbReference>
<dbReference type="PANTHER" id="PTHR14136:SF17">
    <property type="entry name" value="BTB_POZ DOMAIN-CONTAINING PROTEIN KCTD9"/>
    <property type="match status" value="1"/>
</dbReference>
<keyword evidence="2" id="KW-0808">Transferase</keyword>
<dbReference type="Gene3D" id="2.160.20.80">
    <property type="entry name" value="E3 ubiquitin-protein ligase SopA"/>
    <property type="match status" value="1"/>
</dbReference>
<dbReference type="AlphaFoldDB" id="A0A7S8CDP9"/>
<evidence type="ECO:0000313" key="3">
    <source>
        <dbReference type="Proteomes" id="UP000593626"/>
    </source>
</evidence>
<dbReference type="Pfam" id="PF00583">
    <property type="entry name" value="Acetyltransf_1"/>
    <property type="match status" value="1"/>
</dbReference>
<feature type="domain" description="N-acetyltransferase" evidence="1">
    <location>
        <begin position="4"/>
        <end position="158"/>
    </location>
</feature>
<dbReference type="PANTHER" id="PTHR14136">
    <property type="entry name" value="BTB_POZ DOMAIN-CONTAINING PROTEIN KCTD9"/>
    <property type="match status" value="1"/>
</dbReference>
<accession>A0A7S8CDP9</accession>
<dbReference type="RefSeq" id="WP_239672774.1">
    <property type="nucleotide sequence ID" value="NZ_CP049742.1"/>
</dbReference>